<dbReference type="EMBL" id="VUMV01000001">
    <property type="protein sequence ID" value="MST81165.1"/>
    <property type="molecule type" value="Genomic_DNA"/>
</dbReference>
<dbReference type="InterPro" id="IPR010982">
    <property type="entry name" value="Lambda_DNA-bd_dom_sf"/>
</dbReference>
<gene>
    <name evidence="3" type="ORF">FYJ60_02290</name>
</gene>
<keyword evidence="4" id="KW-1185">Reference proteome</keyword>
<evidence type="ECO:0000256" key="1">
    <source>
        <dbReference type="ARBA" id="ARBA00023125"/>
    </source>
</evidence>
<sequence length="77" mass="8608">MKGGRTQRMSNTAERIKALRLEHKETQADLGNAIGVTPMAVSKYESGLSVPSDDTKVKLARHYNVSVEWLFFCPKVN</sequence>
<dbReference type="InterPro" id="IPR001387">
    <property type="entry name" value="Cro/C1-type_HTH"/>
</dbReference>
<dbReference type="SUPFAM" id="SSF47413">
    <property type="entry name" value="lambda repressor-like DNA-binding domains"/>
    <property type="match status" value="1"/>
</dbReference>
<organism evidence="3 4">
    <name type="scientific">Bilifractor porci</name>
    <dbReference type="NCBI Taxonomy" id="2606636"/>
    <lineage>
        <taxon>Bacteria</taxon>
        <taxon>Bacillati</taxon>
        <taxon>Bacillota</taxon>
        <taxon>Clostridia</taxon>
        <taxon>Lachnospirales</taxon>
        <taxon>Lachnospiraceae</taxon>
        <taxon>Bilifractor</taxon>
    </lineage>
</organism>
<feature type="domain" description="HTH cro/C1-type" evidence="2">
    <location>
        <begin position="16"/>
        <end position="70"/>
    </location>
</feature>
<dbReference type="Gene3D" id="1.10.260.40">
    <property type="entry name" value="lambda repressor-like DNA-binding domains"/>
    <property type="match status" value="1"/>
</dbReference>
<evidence type="ECO:0000259" key="2">
    <source>
        <dbReference type="PROSITE" id="PS50943"/>
    </source>
</evidence>
<comment type="caution">
    <text evidence="3">The sequence shown here is derived from an EMBL/GenBank/DDBJ whole genome shotgun (WGS) entry which is preliminary data.</text>
</comment>
<keyword evidence="1" id="KW-0238">DNA-binding</keyword>
<dbReference type="Proteomes" id="UP000466864">
    <property type="component" value="Unassembled WGS sequence"/>
</dbReference>
<name>A0A7X2P6K0_9FIRM</name>
<dbReference type="SMART" id="SM00530">
    <property type="entry name" value="HTH_XRE"/>
    <property type="match status" value="1"/>
</dbReference>
<protein>
    <submittedName>
        <fullName evidence="3">Helix-turn-helix transcriptional regulator</fullName>
    </submittedName>
</protein>
<dbReference type="PANTHER" id="PTHR46558:SF11">
    <property type="entry name" value="HTH-TYPE TRANSCRIPTIONAL REGULATOR XRE"/>
    <property type="match status" value="1"/>
</dbReference>
<dbReference type="PROSITE" id="PS50943">
    <property type="entry name" value="HTH_CROC1"/>
    <property type="match status" value="1"/>
</dbReference>
<reference evidence="3 4" key="1">
    <citation type="submission" date="2019-08" db="EMBL/GenBank/DDBJ databases">
        <title>In-depth cultivation of the pig gut microbiome towards novel bacterial diversity and tailored functional studies.</title>
        <authorList>
            <person name="Wylensek D."/>
            <person name="Hitch T.C.A."/>
            <person name="Clavel T."/>
        </authorList>
    </citation>
    <scope>NUCLEOTIDE SEQUENCE [LARGE SCALE GENOMIC DNA]</scope>
    <source>
        <strain evidence="3 4">Oil+RF-744-WCA-WT-13</strain>
    </source>
</reference>
<dbReference type="PANTHER" id="PTHR46558">
    <property type="entry name" value="TRACRIPTIONAL REGULATORY PROTEIN-RELATED-RELATED"/>
    <property type="match status" value="1"/>
</dbReference>
<evidence type="ECO:0000313" key="3">
    <source>
        <dbReference type="EMBL" id="MST81165.1"/>
    </source>
</evidence>
<dbReference type="GO" id="GO:0003677">
    <property type="term" value="F:DNA binding"/>
    <property type="evidence" value="ECO:0007669"/>
    <property type="project" value="UniProtKB-KW"/>
</dbReference>
<evidence type="ECO:0000313" key="4">
    <source>
        <dbReference type="Proteomes" id="UP000466864"/>
    </source>
</evidence>
<dbReference type="Pfam" id="PF01381">
    <property type="entry name" value="HTH_3"/>
    <property type="match status" value="1"/>
</dbReference>
<proteinExistence type="predicted"/>
<dbReference type="AlphaFoldDB" id="A0A7X2P6K0"/>
<accession>A0A7X2P6K0</accession>
<dbReference type="CDD" id="cd00093">
    <property type="entry name" value="HTH_XRE"/>
    <property type="match status" value="1"/>
</dbReference>